<keyword evidence="4" id="KW-1185">Reference proteome</keyword>
<gene>
    <name evidence="3" type="ORF">PMEA_00016823</name>
</gene>
<dbReference type="EMBL" id="CALNXJ010000003">
    <property type="protein sequence ID" value="CAH3036366.1"/>
    <property type="molecule type" value="Genomic_DNA"/>
</dbReference>
<comment type="caution">
    <text evidence="3">The sequence shown here is derived from an EMBL/GenBank/DDBJ whole genome shotgun (WGS) entry which is preliminary data.</text>
</comment>
<evidence type="ECO:0000256" key="1">
    <source>
        <dbReference type="SAM" id="Coils"/>
    </source>
</evidence>
<dbReference type="AlphaFoldDB" id="A0AAU9VUZ0"/>
<reference evidence="3 4" key="1">
    <citation type="submission" date="2022-05" db="EMBL/GenBank/DDBJ databases">
        <authorList>
            <consortium name="Genoscope - CEA"/>
            <person name="William W."/>
        </authorList>
    </citation>
    <scope>NUCLEOTIDE SEQUENCE [LARGE SCALE GENOMIC DNA]</scope>
</reference>
<keyword evidence="1" id="KW-0175">Coiled coil</keyword>
<evidence type="ECO:0000313" key="4">
    <source>
        <dbReference type="Proteomes" id="UP001159428"/>
    </source>
</evidence>
<accession>A0AAU9VUZ0</accession>
<protein>
    <submittedName>
        <fullName evidence="3">Uncharacterized protein</fullName>
    </submittedName>
</protein>
<name>A0AAU9VUZ0_9CNID</name>
<feature type="compositionally biased region" description="Polar residues" evidence="2">
    <location>
        <begin position="121"/>
        <end position="142"/>
    </location>
</feature>
<sequence>MALAKERQEKEIEHRAKMDEVQRRKMEIAREEERAKEELKALEEKFRIKQELVKKEAQMIASIKHEEQDGEIILDEFPVSPPLETDSKALLEKFLDDQSASISNVKVSVSSQLPFIPTPWTPISQPKRSITESTKPTFSPLNPFTPHTGHFSKDSS</sequence>
<dbReference type="Proteomes" id="UP001159428">
    <property type="component" value="Unassembled WGS sequence"/>
</dbReference>
<evidence type="ECO:0000256" key="2">
    <source>
        <dbReference type="SAM" id="MobiDB-lite"/>
    </source>
</evidence>
<feature type="region of interest" description="Disordered" evidence="2">
    <location>
        <begin position="118"/>
        <end position="156"/>
    </location>
</feature>
<feature type="coiled-coil region" evidence="1">
    <location>
        <begin position="18"/>
        <end position="52"/>
    </location>
</feature>
<evidence type="ECO:0000313" key="3">
    <source>
        <dbReference type="EMBL" id="CAH3036366.1"/>
    </source>
</evidence>
<proteinExistence type="predicted"/>
<organism evidence="3 4">
    <name type="scientific">Pocillopora meandrina</name>
    <dbReference type="NCBI Taxonomy" id="46732"/>
    <lineage>
        <taxon>Eukaryota</taxon>
        <taxon>Metazoa</taxon>
        <taxon>Cnidaria</taxon>
        <taxon>Anthozoa</taxon>
        <taxon>Hexacorallia</taxon>
        <taxon>Scleractinia</taxon>
        <taxon>Astrocoeniina</taxon>
        <taxon>Pocilloporidae</taxon>
        <taxon>Pocillopora</taxon>
    </lineage>
</organism>